<evidence type="ECO:0000313" key="2">
    <source>
        <dbReference type="Proteomes" id="UP000632195"/>
    </source>
</evidence>
<protein>
    <submittedName>
        <fullName evidence="1">Uncharacterized protein</fullName>
    </submittedName>
</protein>
<dbReference type="Proteomes" id="UP000632195">
    <property type="component" value="Unassembled WGS sequence"/>
</dbReference>
<dbReference type="RefSeq" id="WP_188681484.1">
    <property type="nucleotide sequence ID" value="NZ_BMNY01000002.1"/>
</dbReference>
<reference evidence="1" key="2">
    <citation type="submission" date="2022-09" db="EMBL/GenBank/DDBJ databases">
        <authorList>
            <person name="Sun Q."/>
            <person name="Ohkuma M."/>
        </authorList>
    </citation>
    <scope>NUCLEOTIDE SEQUENCE</scope>
    <source>
        <strain evidence="1">JCM 13583</strain>
    </source>
</reference>
<evidence type="ECO:0000313" key="1">
    <source>
        <dbReference type="EMBL" id="GGM76772.1"/>
    </source>
</evidence>
<gene>
    <name evidence="1" type="ORF">GCM10007108_13580</name>
</gene>
<dbReference type="AlphaFoldDB" id="A0AA37BT35"/>
<accession>A0AA37BT35</accession>
<keyword evidence="2" id="KW-1185">Reference proteome</keyword>
<name>A0AA37BT35_9ARCH</name>
<proteinExistence type="predicted"/>
<reference evidence="1" key="1">
    <citation type="journal article" date="2014" name="Int. J. Syst. Evol. Microbiol.">
        <title>Complete genome sequence of Corynebacterium casei LMG S-19264T (=DSM 44701T), isolated from a smear-ripened cheese.</title>
        <authorList>
            <consortium name="US DOE Joint Genome Institute (JGI-PGF)"/>
            <person name="Walter F."/>
            <person name="Albersmeier A."/>
            <person name="Kalinowski J."/>
            <person name="Ruckert C."/>
        </authorList>
    </citation>
    <scope>NUCLEOTIDE SEQUENCE</scope>
    <source>
        <strain evidence="1">JCM 13583</strain>
    </source>
</reference>
<organism evidence="1 2">
    <name type="scientific">Thermogymnomonas acidicola</name>
    <dbReference type="NCBI Taxonomy" id="399579"/>
    <lineage>
        <taxon>Archaea</taxon>
        <taxon>Methanobacteriati</taxon>
        <taxon>Thermoplasmatota</taxon>
        <taxon>Thermoplasmata</taxon>
        <taxon>Thermoplasmatales</taxon>
        <taxon>Thermogymnomonas</taxon>
    </lineage>
</organism>
<comment type="caution">
    <text evidence="1">The sequence shown here is derived from an EMBL/GenBank/DDBJ whole genome shotgun (WGS) entry which is preliminary data.</text>
</comment>
<dbReference type="EMBL" id="BMNY01000002">
    <property type="protein sequence ID" value="GGM76772.1"/>
    <property type="molecule type" value="Genomic_DNA"/>
</dbReference>
<sequence>MPMGRLNVSMKDDVIRMLEELAEQTGKTVSSIVSESASLYIESLQMGLRTEDVIRAFKIMSIIKEIDAVPVPSRLLDFLITASTRANEEEALAKWYERGLVVGNILRKYAPDIRHLAQFINANRALIPLDLFEVSEDRDRITVIVSGVGYSRESAKSTAEGLKGLLKAFGYEVVESEFSEGFVKVTSTPSEEA</sequence>